<dbReference type="Gene3D" id="1.25.40.10">
    <property type="entry name" value="Tetratricopeptide repeat domain"/>
    <property type="match status" value="1"/>
</dbReference>
<feature type="chain" id="PRO_5010720769" description="ABC-type branched-chain amino acid transport system, substrate-binding protein" evidence="1">
    <location>
        <begin position="24"/>
        <end position="609"/>
    </location>
</feature>
<keyword evidence="3" id="KW-1185">Reference proteome</keyword>
<dbReference type="EMBL" id="FWYF01000003">
    <property type="protein sequence ID" value="SMD37299.1"/>
    <property type="molecule type" value="Genomic_DNA"/>
</dbReference>
<proteinExistence type="predicted"/>
<evidence type="ECO:0000313" key="2">
    <source>
        <dbReference type="EMBL" id="SMD37299.1"/>
    </source>
</evidence>
<evidence type="ECO:0000313" key="3">
    <source>
        <dbReference type="Proteomes" id="UP000192472"/>
    </source>
</evidence>
<dbReference type="InterPro" id="IPR028082">
    <property type="entry name" value="Peripla_BP_I"/>
</dbReference>
<dbReference type="InterPro" id="IPR011990">
    <property type="entry name" value="TPR-like_helical_dom_sf"/>
</dbReference>
<evidence type="ECO:0000256" key="1">
    <source>
        <dbReference type="SAM" id="SignalP"/>
    </source>
</evidence>
<dbReference type="OrthoDB" id="1490998at2"/>
<dbReference type="CDD" id="cd06268">
    <property type="entry name" value="PBP1_ABC_transporter_LIVBP-like"/>
    <property type="match status" value="1"/>
</dbReference>
<protein>
    <recommendedName>
        <fullName evidence="4">ABC-type branched-chain amino acid transport system, substrate-binding protein</fullName>
    </recommendedName>
</protein>
<reference evidence="2 3" key="1">
    <citation type="submission" date="2017-04" db="EMBL/GenBank/DDBJ databases">
        <authorList>
            <person name="Afonso C.L."/>
            <person name="Miller P.J."/>
            <person name="Scott M.A."/>
            <person name="Spackman E."/>
            <person name="Goraichik I."/>
            <person name="Dimitrov K.M."/>
            <person name="Suarez D.L."/>
            <person name="Swayne D.E."/>
        </authorList>
    </citation>
    <scope>NUCLEOTIDE SEQUENCE [LARGE SCALE GENOMIC DNA]</scope>
    <source>
        <strain evidence="2 3">DSM 26133</strain>
    </source>
</reference>
<dbReference type="SUPFAM" id="SSF48452">
    <property type="entry name" value="TPR-like"/>
    <property type="match status" value="1"/>
</dbReference>
<dbReference type="Proteomes" id="UP000192472">
    <property type="component" value="Unassembled WGS sequence"/>
</dbReference>
<evidence type="ECO:0008006" key="4">
    <source>
        <dbReference type="Google" id="ProtNLM"/>
    </source>
</evidence>
<dbReference type="Gene3D" id="3.40.50.2300">
    <property type="match status" value="3"/>
</dbReference>
<keyword evidence="1" id="KW-0732">Signal</keyword>
<dbReference type="STRING" id="692418.SAMN04488029_3337"/>
<accession>A0A1W2GKV7</accession>
<sequence>MLRLLKFALFCLLFLVLATQAIAQNEQSDYLKAKQYFAEGNYRFAMDYFRRLAGNNQDHAFQEYAAFYYGLSAYKNGDTTNAKAMWLQMDEENSDWKQIREVQHYLAEIYFAQSNYAQGVYYSKKSGLDESKALMKQKLIKVDSLPVLEALNDLYPDDEILARIVADKINDQPMSERDFQLLNRLVNQFNLDKEKYGLPEIGESQMKDTYNVAVLLPFMFEDLSYTARIERNKFVMELYAGMLMAVDSINLDGESINIFPYDTKRNSEITEAIFANPEMKSMDLIVGPLFPGPSKVANNFSFENQINMINPLISNSDAIQNNPFSFLFKADTETQALAAAQLTIDSVKNKYAMIFYENNERDSLNAYTYSQRIQEAGFEVLVNAGVVDTTVRQAYDLLTEKYEVGYTEDQVDSVLAMILPGEERFIKERKSSITKDSIEYYEEFFTLAPDSIGHVYVASSEALFASNFISALSIRADSTRLIGRGNWKEFPTLTLEEMERLGIYFIDPEFVDPTNETFKRFRKNYLIAYKKEPSFNAIIGYEMMYYLGNMMKQYGHYFQKGNPEVGFVTGQLLQGTEFNFRNSNQYVPITILSNSKQKVVNPRSDGQNQ</sequence>
<dbReference type="RefSeq" id="WP_139793941.1">
    <property type="nucleotide sequence ID" value="NZ_FWYF01000003.1"/>
</dbReference>
<name>A0A1W2GKV7_REIFA</name>
<dbReference type="AlphaFoldDB" id="A0A1W2GKV7"/>
<feature type="signal peptide" evidence="1">
    <location>
        <begin position="1"/>
        <end position="23"/>
    </location>
</feature>
<organism evidence="2 3">
    <name type="scientific">Reichenbachiella faecimaris</name>
    <dbReference type="NCBI Taxonomy" id="692418"/>
    <lineage>
        <taxon>Bacteria</taxon>
        <taxon>Pseudomonadati</taxon>
        <taxon>Bacteroidota</taxon>
        <taxon>Cytophagia</taxon>
        <taxon>Cytophagales</taxon>
        <taxon>Reichenbachiellaceae</taxon>
        <taxon>Reichenbachiella</taxon>
    </lineage>
</organism>
<gene>
    <name evidence="2" type="ORF">SAMN04488029_3337</name>
</gene>
<dbReference type="SUPFAM" id="SSF53822">
    <property type="entry name" value="Periplasmic binding protein-like I"/>
    <property type="match status" value="1"/>
</dbReference>